<dbReference type="PANTHER" id="PTHR31126">
    <property type="entry name" value="TYROSINE-PROTEIN PHOSPHATASE"/>
    <property type="match status" value="1"/>
</dbReference>
<dbReference type="InterPro" id="IPR004861">
    <property type="entry name" value="Siw14-like"/>
</dbReference>
<dbReference type="InterPro" id="IPR016130">
    <property type="entry name" value="Tyr_Pase_AS"/>
</dbReference>
<proteinExistence type="inferred from homology"/>
<dbReference type="PROSITE" id="PS50206">
    <property type="entry name" value="RHODANESE_3"/>
    <property type="match status" value="1"/>
</dbReference>
<evidence type="ECO:0000256" key="2">
    <source>
        <dbReference type="SAM" id="MobiDB-lite"/>
    </source>
</evidence>
<keyword evidence="5" id="KW-1185">Reference proteome</keyword>
<reference evidence="4 5" key="2">
    <citation type="submission" date="2019-01" db="EMBL/GenBank/DDBJ databases">
        <title>Tautonia sociabilis, a novel thermotolerant planctomycete of Isosphaeraceae family, isolated from a 4000 m deep subterranean habitat.</title>
        <authorList>
            <person name="Kovaleva O.L."/>
            <person name="Elcheninov A.G."/>
            <person name="Van Heerden E."/>
            <person name="Toshchakov S.V."/>
            <person name="Novikov A."/>
            <person name="Bonch-Osmolovskaya E.A."/>
            <person name="Kublanov I.V."/>
        </authorList>
    </citation>
    <scope>NUCLEOTIDE SEQUENCE [LARGE SCALE GENOMIC DNA]</scope>
    <source>
        <strain evidence="4 5">GM2012</strain>
    </source>
</reference>
<sequence length="211" mass="23921">MTRRHTWLRRSLLVGLLALGGQQLWRHGHDYVFPEQFAAVEPGAVYRGAWQQDWPMRRIIDEHGIRTIVALAHPPDSPMVAAEKALAAESGCRWVHIPIADFRGHDGGPTLSDQLEKAADALADPANQPVFFHCHHGINRTSMAQIAYRTLHCGWTLEQATAEVARTFGLKRVDRGPDYRFMEQFYEERVLPRRREQGGDGHRRSNGKEAA</sequence>
<protein>
    <submittedName>
        <fullName evidence="4">Tyrosine protein phosphatase</fullName>
    </submittedName>
</protein>
<feature type="domain" description="Rhodanese" evidence="3">
    <location>
        <begin position="95"/>
        <end position="152"/>
    </location>
</feature>
<accession>A0A432MDD1</accession>
<dbReference type="Pfam" id="PF03162">
    <property type="entry name" value="Y_phosphatase2"/>
    <property type="match status" value="1"/>
</dbReference>
<organism evidence="4 5">
    <name type="scientific">Tautonia sociabilis</name>
    <dbReference type="NCBI Taxonomy" id="2080755"/>
    <lineage>
        <taxon>Bacteria</taxon>
        <taxon>Pseudomonadati</taxon>
        <taxon>Planctomycetota</taxon>
        <taxon>Planctomycetia</taxon>
        <taxon>Isosphaerales</taxon>
        <taxon>Isosphaeraceae</taxon>
        <taxon>Tautonia</taxon>
    </lineage>
</organism>
<gene>
    <name evidence="4" type="ORF">TsocGM_23425</name>
</gene>
<evidence type="ECO:0000313" key="4">
    <source>
        <dbReference type="EMBL" id="RUL82546.1"/>
    </source>
</evidence>
<evidence type="ECO:0000256" key="1">
    <source>
        <dbReference type="ARBA" id="ARBA00009580"/>
    </source>
</evidence>
<dbReference type="SUPFAM" id="SSF52799">
    <property type="entry name" value="(Phosphotyrosine protein) phosphatases II"/>
    <property type="match status" value="1"/>
</dbReference>
<reference evidence="4 5" key="1">
    <citation type="submission" date="2018-12" db="EMBL/GenBank/DDBJ databases">
        <authorList>
            <person name="Toschakov S.V."/>
        </authorList>
    </citation>
    <scope>NUCLEOTIDE SEQUENCE [LARGE SCALE GENOMIC DNA]</scope>
    <source>
        <strain evidence="4 5">GM2012</strain>
    </source>
</reference>
<dbReference type="Proteomes" id="UP000280296">
    <property type="component" value="Unassembled WGS sequence"/>
</dbReference>
<dbReference type="PANTHER" id="PTHR31126:SF14">
    <property type="entry name" value="TYROSINE-PROTEIN PHOSPHATASE OCA6-RELATED"/>
    <property type="match status" value="1"/>
</dbReference>
<evidence type="ECO:0000259" key="3">
    <source>
        <dbReference type="PROSITE" id="PS50206"/>
    </source>
</evidence>
<evidence type="ECO:0000313" key="5">
    <source>
        <dbReference type="Proteomes" id="UP000280296"/>
    </source>
</evidence>
<feature type="region of interest" description="Disordered" evidence="2">
    <location>
        <begin position="192"/>
        <end position="211"/>
    </location>
</feature>
<dbReference type="RefSeq" id="WP_126727886.1">
    <property type="nucleotide sequence ID" value="NZ_RYZH01000070.1"/>
</dbReference>
<dbReference type="AlphaFoldDB" id="A0A432MDD1"/>
<dbReference type="OrthoDB" id="211838at2"/>
<comment type="caution">
    <text evidence="4">The sequence shown here is derived from an EMBL/GenBank/DDBJ whole genome shotgun (WGS) entry which is preliminary data.</text>
</comment>
<dbReference type="EMBL" id="RYZH01000070">
    <property type="protein sequence ID" value="RUL82546.1"/>
    <property type="molecule type" value="Genomic_DNA"/>
</dbReference>
<dbReference type="GO" id="GO:0016791">
    <property type="term" value="F:phosphatase activity"/>
    <property type="evidence" value="ECO:0007669"/>
    <property type="project" value="TreeGrafter"/>
</dbReference>
<name>A0A432MDD1_9BACT</name>
<dbReference type="PROSITE" id="PS00383">
    <property type="entry name" value="TYR_PHOSPHATASE_1"/>
    <property type="match status" value="1"/>
</dbReference>
<comment type="similarity">
    <text evidence="1">Belongs to the protein-tyrosine phosphatase family.</text>
</comment>
<dbReference type="InterPro" id="IPR001763">
    <property type="entry name" value="Rhodanese-like_dom"/>
</dbReference>
<dbReference type="InterPro" id="IPR029021">
    <property type="entry name" value="Prot-tyrosine_phosphatase-like"/>
</dbReference>
<dbReference type="Gene3D" id="3.90.190.10">
    <property type="entry name" value="Protein tyrosine phosphatase superfamily"/>
    <property type="match status" value="1"/>
</dbReference>